<accession>A0A915L342</accession>
<proteinExistence type="predicted"/>
<keyword evidence="2" id="KW-1185">Reference proteome</keyword>
<evidence type="ECO:0000313" key="3">
    <source>
        <dbReference type="WBParaSite" id="nRc.2.0.1.t45156-RA"/>
    </source>
</evidence>
<organism evidence="2 3">
    <name type="scientific">Romanomermis culicivorax</name>
    <name type="common">Nematode worm</name>
    <dbReference type="NCBI Taxonomy" id="13658"/>
    <lineage>
        <taxon>Eukaryota</taxon>
        <taxon>Metazoa</taxon>
        <taxon>Ecdysozoa</taxon>
        <taxon>Nematoda</taxon>
        <taxon>Enoplea</taxon>
        <taxon>Dorylaimia</taxon>
        <taxon>Mermithida</taxon>
        <taxon>Mermithoidea</taxon>
        <taxon>Mermithidae</taxon>
        <taxon>Romanomermis</taxon>
    </lineage>
</organism>
<dbReference type="Proteomes" id="UP000887565">
    <property type="component" value="Unplaced"/>
</dbReference>
<protein>
    <submittedName>
        <fullName evidence="3">Uncharacterized protein</fullName>
    </submittedName>
</protein>
<evidence type="ECO:0000313" key="2">
    <source>
        <dbReference type="Proteomes" id="UP000887565"/>
    </source>
</evidence>
<reference evidence="3" key="1">
    <citation type="submission" date="2022-11" db="UniProtKB">
        <authorList>
            <consortium name="WormBaseParasite"/>
        </authorList>
    </citation>
    <scope>IDENTIFICATION</scope>
</reference>
<name>A0A915L342_ROMCU</name>
<feature type="compositionally biased region" description="Polar residues" evidence="1">
    <location>
        <begin position="100"/>
        <end position="110"/>
    </location>
</feature>
<dbReference type="WBParaSite" id="nRc.2.0.1.t45156-RA">
    <property type="protein sequence ID" value="nRc.2.0.1.t45156-RA"/>
    <property type="gene ID" value="nRc.2.0.1.g45156"/>
</dbReference>
<dbReference type="AlphaFoldDB" id="A0A915L342"/>
<evidence type="ECO:0000256" key="1">
    <source>
        <dbReference type="SAM" id="MobiDB-lite"/>
    </source>
</evidence>
<sequence length="110" mass="12274">MSTLAMAVKSQLAVKPIIPQAFLRRLIKEMGTTPISKRSKTIVCPSVRQILMTTMKSLWNIAGRVKQYQVSSWPNSLTGRPPSCPNRSNPDCQALDESRWTSSPKSTSIR</sequence>
<feature type="region of interest" description="Disordered" evidence="1">
    <location>
        <begin position="72"/>
        <end position="110"/>
    </location>
</feature>